<dbReference type="InterPro" id="IPR002347">
    <property type="entry name" value="SDR_fam"/>
</dbReference>
<dbReference type="EMBL" id="WIQW01000008">
    <property type="protein sequence ID" value="KAF3108577.1"/>
    <property type="molecule type" value="Genomic_DNA"/>
</dbReference>
<keyword evidence="3" id="KW-0560">Oxidoreductase</keyword>
<dbReference type="GO" id="GO:0050664">
    <property type="term" value="F:oxidoreductase activity, acting on NAD(P)H, oxygen as acceptor"/>
    <property type="evidence" value="ECO:0007669"/>
    <property type="project" value="TreeGrafter"/>
</dbReference>
<dbReference type="PANTHER" id="PTHR43008">
    <property type="entry name" value="BENZIL REDUCTASE"/>
    <property type="match status" value="1"/>
</dbReference>
<dbReference type="PROSITE" id="PS00061">
    <property type="entry name" value="ADH_SHORT"/>
    <property type="match status" value="1"/>
</dbReference>
<dbReference type="InterPro" id="IPR020904">
    <property type="entry name" value="Sc_DH/Rdtase_CS"/>
</dbReference>
<evidence type="ECO:0000256" key="3">
    <source>
        <dbReference type="ARBA" id="ARBA00023002"/>
    </source>
</evidence>
<dbReference type="Pfam" id="PF13561">
    <property type="entry name" value="adh_short_C2"/>
    <property type="match status" value="1"/>
</dbReference>
<evidence type="ECO:0000313" key="4">
    <source>
        <dbReference type="EMBL" id="KAF3108577.1"/>
    </source>
</evidence>
<evidence type="ECO:0000256" key="2">
    <source>
        <dbReference type="ARBA" id="ARBA00022857"/>
    </source>
</evidence>
<dbReference type="Proteomes" id="UP000475325">
    <property type="component" value="Unassembled WGS sequence"/>
</dbReference>
<dbReference type="PANTHER" id="PTHR43008:SF13">
    <property type="entry name" value="L-XYLULOSE REDUCTASE-RELATED"/>
    <property type="match status" value="1"/>
</dbReference>
<dbReference type="Proteomes" id="UP000480548">
    <property type="component" value="Unassembled WGS sequence"/>
</dbReference>
<dbReference type="EMBL" id="WIQZ01000030">
    <property type="protein sequence ID" value="KAF3136155.1"/>
    <property type="molecule type" value="Genomic_DNA"/>
</dbReference>
<organism evidence="4 6">
    <name type="scientific">Orbilia oligospora</name>
    <name type="common">Nematode-trapping fungus</name>
    <name type="synonym">Arthrobotrys oligospora</name>
    <dbReference type="NCBI Taxonomy" id="2813651"/>
    <lineage>
        <taxon>Eukaryota</taxon>
        <taxon>Fungi</taxon>
        <taxon>Dikarya</taxon>
        <taxon>Ascomycota</taxon>
        <taxon>Pezizomycotina</taxon>
        <taxon>Orbiliomycetes</taxon>
        <taxon>Orbiliales</taxon>
        <taxon>Orbiliaceae</taxon>
        <taxon>Orbilia</taxon>
    </lineage>
</organism>
<dbReference type="GO" id="GO:0016616">
    <property type="term" value="F:oxidoreductase activity, acting on the CH-OH group of donors, NAD or NADP as acceptor"/>
    <property type="evidence" value="ECO:0007669"/>
    <property type="project" value="UniProtKB-ARBA"/>
</dbReference>
<gene>
    <name evidence="4" type="ORF">TWF102_010702</name>
    <name evidence="5" type="ORF">TWF703_005800</name>
</gene>
<dbReference type="Gene3D" id="3.40.50.720">
    <property type="entry name" value="NAD(P)-binding Rossmann-like Domain"/>
    <property type="match status" value="1"/>
</dbReference>
<proteinExistence type="inferred from homology"/>
<dbReference type="PRINTS" id="PR00081">
    <property type="entry name" value="GDHRDH"/>
</dbReference>
<name>A0A7C8NU87_ORBOL</name>
<evidence type="ECO:0008006" key="8">
    <source>
        <dbReference type="Google" id="ProtNLM"/>
    </source>
</evidence>
<reference evidence="6 7" key="1">
    <citation type="submission" date="2019-06" db="EMBL/GenBank/DDBJ databases">
        <authorList>
            <person name="Palmer J.M."/>
        </authorList>
    </citation>
    <scope>NUCLEOTIDE SEQUENCE [LARGE SCALE GENOMIC DNA]</scope>
    <source>
        <strain evidence="4 6">TWF102</strain>
        <strain evidence="5 7">TWF703</strain>
    </source>
</reference>
<dbReference type="InterPro" id="IPR036291">
    <property type="entry name" value="NAD(P)-bd_dom_sf"/>
</dbReference>
<dbReference type="FunFam" id="3.40.50.720:FF:000084">
    <property type="entry name" value="Short-chain dehydrogenase reductase"/>
    <property type="match status" value="1"/>
</dbReference>
<keyword evidence="2" id="KW-0521">NADP</keyword>
<evidence type="ECO:0000313" key="6">
    <source>
        <dbReference type="Proteomes" id="UP000475325"/>
    </source>
</evidence>
<sequence length="301" mass="32527">MTNTESGAELHYGVKIDATFEKNTQPPSETQVTSLLSLKGRTAIVTGAGAGIGFGVVEAFAEAGANVALWYNSNPEAIEKAKKISKTYGITCKAYKVNITDEEATIKTINQVVQDLNGRLDIFVANAALYWNHGRLINSSTSDFQEIMNTNLMSIYYAAKAAGKYFQRQKETGTDIYGSKLENFHSGSFIVTSSIASVNQLRPQAATPYCVTKAAVTQFVKGLAVEFVKFARVNLVCPGYVDTELLDPTPGGIRKCWSQMTPMGREGTVSEMKGAFLYLASDAASYTTGAEIFVDGGYTCL</sequence>
<comment type="similarity">
    <text evidence="1">Belongs to the short-chain dehydrogenases/reductases (SDR) family.</text>
</comment>
<evidence type="ECO:0000256" key="1">
    <source>
        <dbReference type="ARBA" id="ARBA00006484"/>
    </source>
</evidence>
<evidence type="ECO:0000313" key="7">
    <source>
        <dbReference type="Proteomes" id="UP000480548"/>
    </source>
</evidence>
<evidence type="ECO:0000313" key="5">
    <source>
        <dbReference type="EMBL" id="KAF3136155.1"/>
    </source>
</evidence>
<comment type="caution">
    <text evidence="4">The sequence shown here is derived from an EMBL/GenBank/DDBJ whole genome shotgun (WGS) entry which is preliminary data.</text>
</comment>
<accession>A0A7C8NU87</accession>
<protein>
    <recommendedName>
        <fullName evidence="8">L-xylulose reductase</fullName>
    </recommendedName>
</protein>
<dbReference type="AlphaFoldDB" id="A0A7C8NU87"/>
<dbReference type="PRINTS" id="PR00080">
    <property type="entry name" value="SDRFAMILY"/>
</dbReference>
<dbReference type="SUPFAM" id="SSF51735">
    <property type="entry name" value="NAD(P)-binding Rossmann-fold domains"/>
    <property type="match status" value="1"/>
</dbReference>